<evidence type="ECO:0000256" key="3">
    <source>
        <dbReference type="ARBA" id="ARBA00023237"/>
    </source>
</evidence>
<dbReference type="AlphaFoldDB" id="A0A928GIR1"/>
<feature type="domain" description="Outer membrane protein beta-barrel" evidence="5">
    <location>
        <begin position="450"/>
        <end position="829"/>
    </location>
</feature>
<accession>A0A928GIR1</accession>
<feature type="signal peptide" evidence="4">
    <location>
        <begin position="1"/>
        <end position="21"/>
    </location>
</feature>
<dbReference type="GO" id="GO:0009279">
    <property type="term" value="C:cell outer membrane"/>
    <property type="evidence" value="ECO:0007669"/>
    <property type="project" value="UniProtKB-SubCell"/>
</dbReference>
<evidence type="ECO:0000256" key="4">
    <source>
        <dbReference type="SAM" id="SignalP"/>
    </source>
</evidence>
<dbReference type="Proteomes" id="UP000763088">
    <property type="component" value="Unassembled WGS sequence"/>
</dbReference>
<organism evidence="6 7">
    <name type="scientific">Xylanibacter ruminicola</name>
    <name type="common">Prevotella ruminicola</name>
    <dbReference type="NCBI Taxonomy" id="839"/>
    <lineage>
        <taxon>Bacteria</taxon>
        <taxon>Pseudomonadati</taxon>
        <taxon>Bacteroidota</taxon>
        <taxon>Bacteroidia</taxon>
        <taxon>Bacteroidales</taxon>
        <taxon>Prevotellaceae</taxon>
        <taxon>Xylanibacter</taxon>
    </lineage>
</organism>
<dbReference type="SUPFAM" id="SSF49464">
    <property type="entry name" value="Carboxypeptidase regulatory domain-like"/>
    <property type="match status" value="1"/>
</dbReference>
<sequence length="851" mass="96907">MNRYITLILALLLTVSTQAQKRISREYNNVSLSNALRQLSEQQTGYTIYFLYNELEDFRITTTVKNKHLPEAIQQMIGFYPIRVTTSTEEEGKKIFVECIQKTGSRYKGTIIDETGQPVAYANVYLLHPSDSTLIGGGVSNEAGLFVIPCETNPVLARISFIGYKTVYKYCHSTELGTIRMQPDSYKLKGVEVKGSRPLVRIKDDALLTTIEGTYLSKMGTGNDVLAHIPGVIRNGNSIEVIGRGTPLIYINGRQMRNQNELDQLSSDQIKDVEVVMTPGAKYDATVKAVIRIKTIRPVGEGFSFNSRTVAGVNHYVYGLEELNLNYRTGGLDIFGMAEYENRRSRQTNDSRQDTYLQSHYQQNSLMHYYNKNQMLAGKLGFNYMLNDKHSIGMTYTVTSRPNSQTSDYFTTMLIGQQTDDQITGRGKVDGDDIQHIINGYYAGQTGKWSLNANADVLWQKQNSDNLTFEDATQGDDRTVTTRNDVKNRLYAAKFVAGHPLWKGNLEIGAEGSYVHRTDVFGNVENIIDASDTKIEENSTAAFVQLMQRLNKLTLIAGLRYEFLDSRYYEGGVKMGDESRTYSDLFPSLMLMYPLKNVRARLSYSRNINRPAFSQLSGNVKYINRYTYESGNPYLKPSYRDNLSLALNYKWLTGMIDYARVHDYIITSYSSYKDDPTIALLRKDNARGYDNLSLMVSVAPTFGKYHPQLMVATQMQNLEVQYRGETKKMNSPMTIVRFNNAINLPFDSWLNADFSWRSAGDTENIHLAQSWQFDISLYKAFWNDRLTVKLACTDLFGSIRQKATIYSDIREIYLDKRLDTRNLELTVRYNFNPAKSKYRGQGAGNEVKSRF</sequence>
<gene>
    <name evidence="6" type="ORF">E7102_07285</name>
</gene>
<dbReference type="Pfam" id="PF14905">
    <property type="entry name" value="OMP_b-brl_3"/>
    <property type="match status" value="1"/>
</dbReference>
<keyword evidence="2" id="KW-0472">Membrane</keyword>
<dbReference type="Gene3D" id="2.40.170.20">
    <property type="entry name" value="TonB-dependent receptor, beta-barrel domain"/>
    <property type="match status" value="1"/>
</dbReference>
<dbReference type="InterPro" id="IPR008969">
    <property type="entry name" value="CarboxyPept-like_regulatory"/>
</dbReference>
<dbReference type="InterPro" id="IPR041700">
    <property type="entry name" value="OMP_b-brl_3"/>
</dbReference>
<name>A0A928GIR1_XYLRU</name>
<keyword evidence="4" id="KW-0732">Signal</keyword>
<proteinExistence type="predicted"/>
<evidence type="ECO:0000256" key="1">
    <source>
        <dbReference type="ARBA" id="ARBA00004442"/>
    </source>
</evidence>
<reference evidence="6" key="1">
    <citation type="submission" date="2019-04" db="EMBL/GenBank/DDBJ databases">
        <title>Evolution of Biomass-Degrading Anaerobic Consortia Revealed by Metagenomics.</title>
        <authorList>
            <person name="Peng X."/>
        </authorList>
    </citation>
    <scope>NUCLEOTIDE SEQUENCE</scope>
    <source>
        <strain evidence="6">SIG141</strain>
    </source>
</reference>
<dbReference type="InterPro" id="IPR036942">
    <property type="entry name" value="Beta-barrel_TonB_sf"/>
</dbReference>
<evidence type="ECO:0000256" key="2">
    <source>
        <dbReference type="ARBA" id="ARBA00023136"/>
    </source>
</evidence>
<keyword evidence="6" id="KW-0675">Receptor</keyword>
<dbReference type="EMBL" id="SUYD01000008">
    <property type="protein sequence ID" value="MBE6266255.1"/>
    <property type="molecule type" value="Genomic_DNA"/>
</dbReference>
<keyword evidence="3" id="KW-0998">Cell outer membrane</keyword>
<evidence type="ECO:0000313" key="6">
    <source>
        <dbReference type="EMBL" id="MBE6266255.1"/>
    </source>
</evidence>
<protein>
    <submittedName>
        <fullName evidence="6">TonB-dependent receptor</fullName>
    </submittedName>
</protein>
<comment type="subcellular location">
    <subcellularLocation>
        <location evidence="1">Cell outer membrane</location>
    </subcellularLocation>
</comment>
<dbReference type="SUPFAM" id="SSF56935">
    <property type="entry name" value="Porins"/>
    <property type="match status" value="1"/>
</dbReference>
<evidence type="ECO:0000313" key="7">
    <source>
        <dbReference type="Proteomes" id="UP000763088"/>
    </source>
</evidence>
<feature type="chain" id="PRO_5037089477" evidence="4">
    <location>
        <begin position="22"/>
        <end position="851"/>
    </location>
</feature>
<evidence type="ECO:0000259" key="5">
    <source>
        <dbReference type="Pfam" id="PF14905"/>
    </source>
</evidence>
<comment type="caution">
    <text evidence="6">The sequence shown here is derived from an EMBL/GenBank/DDBJ whole genome shotgun (WGS) entry which is preliminary data.</text>
</comment>